<accession>A0A3B0W2D3</accession>
<reference evidence="1" key="1">
    <citation type="submission" date="2018-06" db="EMBL/GenBank/DDBJ databases">
        <authorList>
            <person name="Zhirakovskaya E."/>
        </authorList>
    </citation>
    <scope>NUCLEOTIDE SEQUENCE</scope>
</reference>
<dbReference type="SUPFAM" id="SSF55073">
    <property type="entry name" value="Nucleotide cyclase"/>
    <property type="match status" value="1"/>
</dbReference>
<dbReference type="EMBL" id="UOEZ01000078">
    <property type="protein sequence ID" value="VAW38736.1"/>
    <property type="molecule type" value="Genomic_DNA"/>
</dbReference>
<sequence length="342" mass="38992">MVQVDNSTVKNDFSFNADPSKIGDVRLYDSFFINEYGRLETLRSERYGAPFSVIVIHIESFYHGKKIPSRKGLQEFLKILIKTINKVIRGCDIAGILDDKRIILILPHTAYFDSLIAIRKLSRALEFCTKIKPYASIIFSQATFPKDANGFGELVTIATGRIQERMDSLLERLDFRDKLFWEMAAALTGNELAEKDYSTFYIGAEHDLPNSFIDTLNTTILQEVARNHRKKGILYMGVKKFSQDLPVVRSLQSINKTMTKIYVVGLGEDKKTKMGSATALLLSDKRLLSTYFTLFLNEDTAYGIFCNESWGDAHSCFHTSDSYIVEALIEKFQKDYSLQEKL</sequence>
<protein>
    <recommendedName>
        <fullName evidence="2">GGDEF domain-containing protein</fullName>
    </recommendedName>
</protein>
<gene>
    <name evidence="1" type="ORF">MNBD_DELTA02-596</name>
</gene>
<organism evidence="1">
    <name type="scientific">hydrothermal vent metagenome</name>
    <dbReference type="NCBI Taxonomy" id="652676"/>
    <lineage>
        <taxon>unclassified sequences</taxon>
        <taxon>metagenomes</taxon>
        <taxon>ecological metagenomes</taxon>
    </lineage>
</organism>
<dbReference type="InterPro" id="IPR029787">
    <property type="entry name" value="Nucleotide_cyclase"/>
</dbReference>
<evidence type="ECO:0008006" key="2">
    <source>
        <dbReference type="Google" id="ProtNLM"/>
    </source>
</evidence>
<evidence type="ECO:0000313" key="1">
    <source>
        <dbReference type="EMBL" id="VAW38736.1"/>
    </source>
</evidence>
<dbReference type="AlphaFoldDB" id="A0A3B0W2D3"/>
<proteinExistence type="predicted"/>
<name>A0A3B0W2D3_9ZZZZ</name>